<keyword evidence="1" id="KW-1133">Transmembrane helix</keyword>
<evidence type="ECO:0000256" key="1">
    <source>
        <dbReference type="SAM" id="Phobius"/>
    </source>
</evidence>
<dbReference type="AlphaFoldDB" id="A0A087C4P4"/>
<evidence type="ECO:0000313" key="4">
    <source>
        <dbReference type="Proteomes" id="UP000029082"/>
    </source>
</evidence>
<feature type="domain" description="Phosphatidic acid phosphatase type 2/haloperoxidase" evidence="2">
    <location>
        <begin position="158"/>
        <end position="259"/>
    </location>
</feature>
<dbReference type="InterPro" id="IPR000326">
    <property type="entry name" value="PAP2/HPO"/>
</dbReference>
<accession>A0A087C4P4</accession>
<name>A0A087C4P4_9BIFI</name>
<organism evidence="3 4">
    <name type="scientific">Bifidobacterium mongoliense DSM 21395</name>
    <dbReference type="NCBI Taxonomy" id="1437603"/>
    <lineage>
        <taxon>Bacteria</taxon>
        <taxon>Bacillati</taxon>
        <taxon>Actinomycetota</taxon>
        <taxon>Actinomycetes</taxon>
        <taxon>Bifidobacteriales</taxon>
        <taxon>Bifidobacteriaceae</taxon>
        <taxon>Bifidobacterium</taxon>
    </lineage>
</organism>
<feature type="transmembrane region" description="Helical" evidence="1">
    <location>
        <begin position="69"/>
        <end position="92"/>
    </location>
</feature>
<feature type="transmembrane region" description="Helical" evidence="1">
    <location>
        <begin position="191"/>
        <end position="210"/>
    </location>
</feature>
<dbReference type="eggNOG" id="COG0671">
    <property type="taxonomic scope" value="Bacteria"/>
</dbReference>
<feature type="transmembrane region" description="Helical" evidence="1">
    <location>
        <begin position="277"/>
        <end position="302"/>
    </location>
</feature>
<keyword evidence="4" id="KW-1185">Reference proteome</keyword>
<dbReference type="InterPro" id="IPR036938">
    <property type="entry name" value="PAP2/HPO_sf"/>
</dbReference>
<dbReference type="Pfam" id="PF01569">
    <property type="entry name" value="PAP2"/>
    <property type="match status" value="1"/>
</dbReference>
<dbReference type="OrthoDB" id="3240395at2"/>
<comment type="caution">
    <text evidence="3">The sequence shown here is derived from an EMBL/GenBank/DDBJ whole genome shotgun (WGS) entry which is preliminary data.</text>
</comment>
<dbReference type="EMBL" id="JGZE01000004">
    <property type="protein sequence ID" value="KFI78244.1"/>
    <property type="molecule type" value="Genomic_DNA"/>
</dbReference>
<protein>
    <submittedName>
        <fullName evidence="3">PAP2 family phosphoesterase</fullName>
    </submittedName>
</protein>
<sequence length="364" mass="37757">MSDESETVPSPTANDAGVVFHRIDPVDPATDATAGAKPNLTVDATVDAKRDEIDEGLARLDPLTKRPRVSSVLVCIIAGLLLLLAAAGVWWLGVRTAQGQNYDDMVFANLDTVMPAAPMALLRLFTHTYVVIGVSVATGVAAALVTVMRRRWWLLGQLVLFALLVFAAHMLKYRLPRPVLVNTISNPANSAPSGHTLLAAAAGVALLLAVPRVWRAAAAMYAACLASLVGLAVIVGRWHRPTDVVMALLLVGGLALLVLAGSRVSGMDAPGSRFSSAGVQIVASVMITAGVVGIAYASYVIWQIEPGLELGARWAIPAAVSSSGVLIVAVCVVVCGLGLALRQLTAAPLTRLGLVGAPPAPPTV</sequence>
<keyword evidence="1" id="KW-0472">Membrane</keyword>
<dbReference type="RefSeq" id="WP_051917815.1">
    <property type="nucleotide sequence ID" value="NZ_JDUO01000005.1"/>
</dbReference>
<dbReference type="SUPFAM" id="SSF48317">
    <property type="entry name" value="Acid phosphatase/Vanadium-dependent haloperoxidase"/>
    <property type="match status" value="1"/>
</dbReference>
<proteinExistence type="predicted"/>
<dbReference type="Gene3D" id="1.20.144.10">
    <property type="entry name" value="Phosphatidic acid phosphatase type 2/haloperoxidase"/>
    <property type="match status" value="1"/>
</dbReference>
<feature type="transmembrane region" description="Helical" evidence="1">
    <location>
        <begin position="124"/>
        <end position="145"/>
    </location>
</feature>
<feature type="transmembrane region" description="Helical" evidence="1">
    <location>
        <begin position="217"/>
        <end position="238"/>
    </location>
</feature>
<dbReference type="STRING" id="1437603.GCA_000771525_01449"/>
<evidence type="ECO:0000313" key="3">
    <source>
        <dbReference type="EMBL" id="KFI78244.1"/>
    </source>
</evidence>
<keyword evidence="1" id="KW-0812">Transmembrane</keyword>
<feature type="transmembrane region" description="Helical" evidence="1">
    <location>
        <begin position="152"/>
        <end position="171"/>
    </location>
</feature>
<dbReference type="GeneID" id="93094491"/>
<dbReference type="Proteomes" id="UP000029082">
    <property type="component" value="Unassembled WGS sequence"/>
</dbReference>
<reference evidence="3 4" key="1">
    <citation type="submission" date="2014-03" db="EMBL/GenBank/DDBJ databases">
        <title>Genomics of Bifidobacteria.</title>
        <authorList>
            <person name="Ventura M."/>
            <person name="Milani C."/>
            <person name="Lugli G.A."/>
        </authorList>
    </citation>
    <scope>NUCLEOTIDE SEQUENCE [LARGE SCALE GENOMIC DNA]</scope>
    <source>
        <strain evidence="3 4">DSM 21395</strain>
    </source>
</reference>
<feature type="transmembrane region" description="Helical" evidence="1">
    <location>
        <begin position="314"/>
        <end position="341"/>
    </location>
</feature>
<gene>
    <name evidence="3" type="ORF">BMON_1508</name>
</gene>
<feature type="transmembrane region" description="Helical" evidence="1">
    <location>
        <begin position="244"/>
        <end position="265"/>
    </location>
</feature>
<evidence type="ECO:0000259" key="2">
    <source>
        <dbReference type="Pfam" id="PF01569"/>
    </source>
</evidence>